<sequence>MRPRAPQPPAEARARRPRPPRRRTPRWAPLWQTRATPPPASPRRSHWAARPWASSLPRSAQWTAPAWCRPPWLSRRRWAARGPGRRRRRTSGGRRTCRRSSSTRSRRPRSSEPPRAASGSCQVDMRRHHFVAVGSEDNREGMLLRKSELSRGSVAALGAELDGEASMARVAPERIWAIHAALGALLRRKRVSAWSLQVVMGHCAFAALRRRGLFSAFHSVYAFIERGLALQVPEAMWGECRAELRVFRSRMIFATSDWQRRWNDLMIQTNSSLEGCAVAQASWPIRLRGRLAAPSNGSVFGAFGRTGPERAPSWRQDFAGRRTVAGRPRLAGPTRQSRDYRSRL</sequence>
<dbReference type="EMBL" id="CAUYUJ010013603">
    <property type="protein sequence ID" value="CAK0836480.1"/>
    <property type="molecule type" value="Genomic_DNA"/>
</dbReference>
<feature type="compositionally biased region" description="Basic residues" evidence="1">
    <location>
        <begin position="79"/>
        <end position="98"/>
    </location>
</feature>
<dbReference type="Proteomes" id="UP001189429">
    <property type="component" value="Unassembled WGS sequence"/>
</dbReference>
<reference evidence="2" key="1">
    <citation type="submission" date="2023-10" db="EMBL/GenBank/DDBJ databases">
        <authorList>
            <person name="Chen Y."/>
            <person name="Shah S."/>
            <person name="Dougan E. K."/>
            <person name="Thang M."/>
            <person name="Chan C."/>
        </authorList>
    </citation>
    <scope>NUCLEOTIDE SEQUENCE [LARGE SCALE GENOMIC DNA]</scope>
</reference>
<comment type="caution">
    <text evidence="2">The sequence shown here is derived from an EMBL/GenBank/DDBJ whole genome shotgun (WGS) entry which is preliminary data.</text>
</comment>
<gene>
    <name evidence="2" type="ORF">PCOR1329_LOCUS32949</name>
</gene>
<name>A0ABN9SVK1_9DINO</name>
<feature type="region of interest" description="Disordered" evidence="1">
    <location>
        <begin position="1"/>
        <end position="46"/>
    </location>
</feature>
<feature type="region of interest" description="Disordered" evidence="1">
    <location>
        <begin position="325"/>
        <end position="344"/>
    </location>
</feature>
<evidence type="ECO:0000256" key="1">
    <source>
        <dbReference type="SAM" id="MobiDB-lite"/>
    </source>
</evidence>
<evidence type="ECO:0000313" key="3">
    <source>
        <dbReference type="Proteomes" id="UP001189429"/>
    </source>
</evidence>
<evidence type="ECO:0008006" key="4">
    <source>
        <dbReference type="Google" id="ProtNLM"/>
    </source>
</evidence>
<accession>A0ABN9SVK1</accession>
<feature type="compositionally biased region" description="Low complexity" evidence="1">
    <location>
        <begin position="26"/>
        <end position="35"/>
    </location>
</feature>
<keyword evidence="3" id="KW-1185">Reference proteome</keyword>
<feature type="region of interest" description="Disordered" evidence="1">
    <location>
        <begin position="79"/>
        <end position="121"/>
    </location>
</feature>
<proteinExistence type="predicted"/>
<organism evidence="2 3">
    <name type="scientific">Prorocentrum cordatum</name>
    <dbReference type="NCBI Taxonomy" id="2364126"/>
    <lineage>
        <taxon>Eukaryota</taxon>
        <taxon>Sar</taxon>
        <taxon>Alveolata</taxon>
        <taxon>Dinophyceae</taxon>
        <taxon>Prorocentrales</taxon>
        <taxon>Prorocentraceae</taxon>
        <taxon>Prorocentrum</taxon>
    </lineage>
</organism>
<protein>
    <recommendedName>
        <fullName evidence="4">RNA-directed DNA polymerase</fullName>
    </recommendedName>
</protein>
<feature type="compositionally biased region" description="Basic residues" evidence="1">
    <location>
        <begin position="15"/>
        <end position="25"/>
    </location>
</feature>
<evidence type="ECO:0000313" key="2">
    <source>
        <dbReference type="EMBL" id="CAK0836480.1"/>
    </source>
</evidence>